<keyword evidence="7 10" id="KW-0472">Membrane</keyword>
<dbReference type="SUPFAM" id="SSF81296">
    <property type="entry name" value="E set domains"/>
    <property type="match status" value="1"/>
</dbReference>
<feature type="compositionally biased region" description="Basic and acidic residues" evidence="9">
    <location>
        <begin position="613"/>
        <end position="642"/>
    </location>
</feature>
<feature type="transmembrane region" description="Helical" evidence="10">
    <location>
        <begin position="23"/>
        <end position="48"/>
    </location>
</feature>
<comment type="caution">
    <text evidence="12">The sequence shown here is derived from an EMBL/GenBank/DDBJ whole genome shotgun (WGS) entry which is preliminary data.</text>
</comment>
<dbReference type="AlphaFoldDB" id="A0A812M001"/>
<evidence type="ECO:0000256" key="6">
    <source>
        <dbReference type="ARBA" id="ARBA00022989"/>
    </source>
</evidence>
<name>A0A812M001_9DINO</name>
<dbReference type="InterPro" id="IPR036869">
    <property type="entry name" value="J_dom_sf"/>
</dbReference>
<keyword evidence="3 10" id="KW-0812">Transmembrane</keyword>
<evidence type="ECO:0000313" key="12">
    <source>
        <dbReference type="EMBL" id="CAE7255494.1"/>
    </source>
</evidence>
<dbReference type="GO" id="GO:0003723">
    <property type="term" value="F:RNA binding"/>
    <property type="evidence" value="ECO:0007669"/>
    <property type="project" value="TreeGrafter"/>
</dbReference>
<dbReference type="Pfam" id="PF02889">
    <property type="entry name" value="Sec63"/>
    <property type="match status" value="1"/>
</dbReference>
<dbReference type="SUPFAM" id="SSF158702">
    <property type="entry name" value="Sec63 N-terminal domain-like"/>
    <property type="match status" value="1"/>
</dbReference>
<dbReference type="SMART" id="SM00271">
    <property type="entry name" value="DnaJ"/>
    <property type="match status" value="1"/>
</dbReference>
<evidence type="ECO:0000256" key="7">
    <source>
        <dbReference type="ARBA" id="ARBA00023136"/>
    </source>
</evidence>
<keyword evidence="6 10" id="KW-1133">Transmembrane helix</keyword>
<dbReference type="InterPro" id="IPR018253">
    <property type="entry name" value="DnaJ_domain_CS"/>
</dbReference>
<dbReference type="SUPFAM" id="SSF46565">
    <property type="entry name" value="Chaperone J-domain"/>
    <property type="match status" value="1"/>
</dbReference>
<keyword evidence="8" id="KW-0143">Chaperone</keyword>
<dbReference type="PANTHER" id="PTHR24075:SF0">
    <property type="entry name" value="TRANSLOCATION PROTEIN SEC63 HOMOLOG"/>
    <property type="match status" value="1"/>
</dbReference>
<feature type="region of interest" description="Disordered" evidence="9">
    <location>
        <begin position="602"/>
        <end position="645"/>
    </location>
</feature>
<dbReference type="Proteomes" id="UP000601435">
    <property type="component" value="Unassembled WGS sequence"/>
</dbReference>
<dbReference type="PANTHER" id="PTHR24075">
    <property type="entry name" value="SEC63 DOMAIN-CONTAINING"/>
    <property type="match status" value="1"/>
</dbReference>
<dbReference type="PROSITE" id="PS00636">
    <property type="entry name" value="DNAJ_1"/>
    <property type="match status" value="1"/>
</dbReference>
<evidence type="ECO:0000256" key="9">
    <source>
        <dbReference type="SAM" id="MobiDB-lite"/>
    </source>
</evidence>
<feature type="compositionally biased region" description="Acidic residues" evidence="9">
    <location>
        <begin position="602"/>
        <end position="612"/>
    </location>
</feature>
<reference evidence="12" key="1">
    <citation type="submission" date="2021-02" db="EMBL/GenBank/DDBJ databases">
        <authorList>
            <person name="Dougan E. K."/>
            <person name="Rhodes N."/>
            <person name="Thang M."/>
            <person name="Chan C."/>
        </authorList>
    </citation>
    <scope>NUCLEOTIDE SEQUENCE</scope>
</reference>
<dbReference type="CDD" id="cd06257">
    <property type="entry name" value="DnaJ"/>
    <property type="match status" value="1"/>
</dbReference>
<dbReference type="Gene3D" id="1.10.3380.10">
    <property type="entry name" value="Sec63 N-terminal domain-like domain"/>
    <property type="match status" value="1"/>
</dbReference>
<keyword evidence="4" id="KW-0256">Endoplasmic reticulum</keyword>
<dbReference type="EMBL" id="CAJNJA010010256">
    <property type="protein sequence ID" value="CAE7255494.1"/>
    <property type="molecule type" value="Genomic_DNA"/>
</dbReference>
<protein>
    <submittedName>
        <fullName evidence="12">ERDJ2 protein</fullName>
    </submittedName>
</protein>
<dbReference type="Gene3D" id="2.60.40.150">
    <property type="entry name" value="C2 domain"/>
    <property type="match status" value="1"/>
</dbReference>
<dbReference type="InterPro" id="IPR014756">
    <property type="entry name" value="Ig_E-set"/>
</dbReference>
<dbReference type="GO" id="GO:0008320">
    <property type="term" value="F:protein transmembrane transporter activity"/>
    <property type="evidence" value="ECO:0007669"/>
    <property type="project" value="TreeGrafter"/>
</dbReference>
<dbReference type="Gene3D" id="1.10.150.20">
    <property type="entry name" value="5' to 3' exonuclease, C-terminal subdomain"/>
    <property type="match status" value="1"/>
</dbReference>
<feature type="transmembrane region" description="Helical" evidence="10">
    <location>
        <begin position="93"/>
        <end position="116"/>
    </location>
</feature>
<evidence type="ECO:0000256" key="1">
    <source>
        <dbReference type="ARBA" id="ARBA00004477"/>
    </source>
</evidence>
<evidence type="ECO:0000256" key="8">
    <source>
        <dbReference type="ARBA" id="ARBA00023186"/>
    </source>
</evidence>
<evidence type="ECO:0000256" key="5">
    <source>
        <dbReference type="ARBA" id="ARBA00022927"/>
    </source>
</evidence>
<dbReference type="GO" id="GO:0031207">
    <property type="term" value="C:Sec62/Sec63 complex"/>
    <property type="evidence" value="ECO:0007669"/>
    <property type="project" value="TreeGrafter"/>
</dbReference>
<keyword evidence="13" id="KW-1185">Reference proteome</keyword>
<evidence type="ECO:0000256" key="10">
    <source>
        <dbReference type="SAM" id="Phobius"/>
    </source>
</evidence>
<keyword evidence="5" id="KW-0653">Protein transport</keyword>
<proteinExistence type="predicted"/>
<dbReference type="InterPro" id="IPR001623">
    <property type="entry name" value="DnaJ_domain"/>
</dbReference>
<dbReference type="SMART" id="SM00973">
    <property type="entry name" value="Sec63"/>
    <property type="match status" value="1"/>
</dbReference>
<dbReference type="InterPro" id="IPR035892">
    <property type="entry name" value="C2_domain_sf"/>
</dbReference>
<evidence type="ECO:0000313" key="13">
    <source>
        <dbReference type="Proteomes" id="UP000601435"/>
    </source>
</evidence>
<dbReference type="FunFam" id="1.10.287.110:FF:000077">
    <property type="entry name" value="Translocation protein SEC63"/>
    <property type="match status" value="1"/>
</dbReference>
<organism evidence="12 13">
    <name type="scientific">Symbiodinium necroappetens</name>
    <dbReference type="NCBI Taxonomy" id="1628268"/>
    <lineage>
        <taxon>Eukaryota</taxon>
        <taxon>Sar</taxon>
        <taxon>Alveolata</taxon>
        <taxon>Dinophyceae</taxon>
        <taxon>Suessiales</taxon>
        <taxon>Symbiodiniaceae</taxon>
        <taxon>Symbiodinium</taxon>
    </lineage>
</organism>
<evidence type="ECO:0000256" key="2">
    <source>
        <dbReference type="ARBA" id="ARBA00022448"/>
    </source>
</evidence>
<evidence type="ECO:0000256" key="3">
    <source>
        <dbReference type="ARBA" id="ARBA00022692"/>
    </source>
</evidence>
<sequence>MSFKDTFTKDDQKEGLLGYDDTAFYYFFSSVLVTVAVPWTCSVIYNFLFPGQAQVEKDFPTKSKSGSRYHYCQSSQMVDKIEKARQKARRASAGSSFTMIIKLSLLAGIWLTIYLIHVHLGDAKEIKRFDPFEILEVSPGASATEVKKAYRQLSLKYHPDKNPDDPLAASRFMQITKAHNALTDETAKANYEKYGNPDGPQTSKVGIGLPRFLLEKENHLMILCLFFFLLLFVVPMAFICYYQRTKNYAANGVMIETLQFMGYYINEATRLKNCPELLAASAESRGMSLRPSDNSEMKTLSAQVVEHKKRQFTAPIIIKNNFLLLGHMQRLHHLMSDDLRADLDEMLRHSQKITQAMIEIACMREWFFTAQAMIEFRRSLIQALDVKSSQLLQIPHFNEEILKHCLKGKNATSTLLDYLQKDRDQRKGLTTMSPDQVADVEAFTAHVSNMELKAITEVEDEKDIVVGDIATVTCQLTRKNLQEGEAMGPVHAPFYPEPKFEEWWIFLVEGAPNTRIMGFERIRDTDRVVETKLRFQVSRPGKHSLTVHALCDSYVGIDQKVDLNFVVHTEEEVKREIFVHPEDEDLDLQPTLFQQFMGELGGDDESEEEEDDDKSKGKSKVEKLSDGKQQKADSDNEDDKKAMQKTPSFELVCTMVPTLAGGVDRRGRLTQLVRPMWDAKWDGVASAHVRQRILPQVGLLHVIDDAWKAQALPEDDLVLPEGHQINLDESDDKTPEMERSEERWCELPLTHFLEEEAEVAVDRGASSF</sequence>
<dbReference type="GO" id="GO:0006614">
    <property type="term" value="P:SRP-dependent cotranslational protein targeting to membrane"/>
    <property type="evidence" value="ECO:0007669"/>
    <property type="project" value="TreeGrafter"/>
</dbReference>
<dbReference type="OrthoDB" id="1734229at2759"/>
<gene>
    <name evidence="12" type="primary">ERDJ2</name>
    <name evidence="12" type="ORF">SNEC2469_LOCUS5558</name>
</gene>
<dbReference type="InterPro" id="IPR004179">
    <property type="entry name" value="Sec63-dom"/>
</dbReference>
<dbReference type="Pfam" id="PF00226">
    <property type="entry name" value="DnaJ"/>
    <property type="match status" value="1"/>
</dbReference>
<dbReference type="Gene3D" id="1.10.287.110">
    <property type="entry name" value="DnaJ domain"/>
    <property type="match status" value="1"/>
</dbReference>
<evidence type="ECO:0000259" key="11">
    <source>
        <dbReference type="PROSITE" id="PS50076"/>
    </source>
</evidence>
<evidence type="ECO:0000256" key="4">
    <source>
        <dbReference type="ARBA" id="ARBA00022824"/>
    </source>
</evidence>
<dbReference type="PRINTS" id="PR00625">
    <property type="entry name" value="JDOMAIN"/>
</dbReference>
<feature type="domain" description="J" evidence="11">
    <location>
        <begin position="130"/>
        <end position="195"/>
    </location>
</feature>
<comment type="subcellular location">
    <subcellularLocation>
        <location evidence="1">Endoplasmic reticulum membrane</location>
        <topology evidence="1">Multi-pass membrane protein</topology>
    </subcellularLocation>
</comment>
<keyword evidence="2" id="KW-0813">Transport</keyword>
<feature type="transmembrane region" description="Helical" evidence="10">
    <location>
        <begin position="220"/>
        <end position="241"/>
    </location>
</feature>
<feature type="transmembrane region" description="Helical" evidence="10">
    <location>
        <begin position="248"/>
        <end position="265"/>
    </location>
</feature>
<dbReference type="PROSITE" id="PS50076">
    <property type="entry name" value="DNAJ_2"/>
    <property type="match status" value="1"/>
</dbReference>
<dbReference type="GO" id="GO:0006620">
    <property type="term" value="P:post-translational protein targeting to endoplasmic reticulum membrane"/>
    <property type="evidence" value="ECO:0007669"/>
    <property type="project" value="TreeGrafter"/>
</dbReference>
<accession>A0A812M001</accession>